<feature type="domain" description="Big-1" evidence="3">
    <location>
        <begin position="46"/>
        <end position="141"/>
    </location>
</feature>
<evidence type="ECO:0000313" key="4">
    <source>
        <dbReference type="EMBL" id="OEY70390.1"/>
    </source>
</evidence>
<accession>A0A1E7Q8D4</accession>
<evidence type="ECO:0000256" key="2">
    <source>
        <dbReference type="SAM" id="SignalP"/>
    </source>
</evidence>
<protein>
    <recommendedName>
        <fullName evidence="3">Big-1 domain-containing protein</fullName>
    </recommendedName>
</protein>
<comment type="similarity">
    <text evidence="1">Belongs to the intimin/invasin family.</text>
</comment>
<dbReference type="RefSeq" id="WP_070049944.1">
    <property type="nucleotide sequence ID" value="NZ_CBCSDO010000009.1"/>
</dbReference>
<dbReference type="AlphaFoldDB" id="A0A1E7Q8D4"/>
<dbReference type="PROSITE" id="PS51127">
    <property type="entry name" value="BIG1"/>
    <property type="match status" value="2"/>
</dbReference>
<dbReference type="Pfam" id="PF02369">
    <property type="entry name" value="Big_1"/>
    <property type="match status" value="2"/>
</dbReference>
<dbReference type="SUPFAM" id="SSF49373">
    <property type="entry name" value="Invasin/intimin cell-adhesion fragments"/>
    <property type="match status" value="4"/>
</dbReference>
<evidence type="ECO:0000259" key="3">
    <source>
        <dbReference type="PROSITE" id="PS51127"/>
    </source>
</evidence>
<sequence>MRNVQRLFVALLISALAACGGGGTLNNDNSGGGNGSTVVYSLAVALTDANGSASTALSQSTPLTVTATLSATNNGVIANKVINLAVSDSALASFGNTAGTALTDANGVATIALLVGSKSGAGQVDASFSDVTSNAGFVSAGDGGDSVDITIGGVSLIADTLQLGSSSTDKVELSALVRDSNNVVVADVPVTFSTDSGELVQIDAVTAANGIARATLTTKTDKNNRDITVRATVQQQTSELIVKVKGTVVDVSAPNSVVLADTATIDIFVTDSSGVGIQGVTVAVSSSLANTLSETNPVTVGTAGKASLSYTAVNSGNDTLTITALGVTSFANINVSADAFAFQQAAAEGENVLEIDLSAAQQLSVEWLVNDAANVGQLVTFNTTRGAIASTVAGLANAVTSEDTTDAAGVAEAFVRSEYAGLATISARGGAGEDAVSTKKVVEFIATNPTKVEVQAFPAQVGPGESSAVRAIVRDANNNPVKGRTVVFSLDNAAGGAISSGTAVTNSQGVASTVFTADANTGTGFDGLNLQIHGALEADNTIAGMTDIAVGKRTLFFRFGTGNAIAKPSASLYSKEFSIIVTDSSGNPVANQELNVAVVPITFGKGFWVKSPPPPEEFKLWASNRVITCPNEDVNFDGILEISEDTNGDGLLTPGNVATVPRTVTADENGIATFNVQYPQDYATWLDVRLQVSGTAAGTENVAHRLYTLPVAAEDVTVETSPPPANPLGVQADCRTTI</sequence>
<comment type="caution">
    <text evidence="4">The sequence shown here is derived from an EMBL/GenBank/DDBJ whole genome shotgun (WGS) entry which is preliminary data.</text>
</comment>
<proteinExistence type="inferred from homology"/>
<keyword evidence="2" id="KW-0732">Signal</keyword>
<reference evidence="5" key="1">
    <citation type="submission" date="2016-09" db="EMBL/GenBank/DDBJ databases">
        <authorList>
            <person name="Wan X."/>
            <person name="Hou S."/>
        </authorList>
    </citation>
    <scope>NUCLEOTIDE SEQUENCE [LARGE SCALE GENOMIC DNA]</scope>
    <source>
        <strain evidence="5">KH87</strain>
    </source>
</reference>
<dbReference type="InterPro" id="IPR003344">
    <property type="entry name" value="Big_1_dom"/>
</dbReference>
<feature type="signal peptide" evidence="2">
    <location>
        <begin position="1"/>
        <end position="17"/>
    </location>
</feature>
<dbReference type="STRING" id="1628148.BI198_13005"/>
<evidence type="ECO:0000256" key="1">
    <source>
        <dbReference type="ARBA" id="ARBA00010116"/>
    </source>
</evidence>
<organism evidence="4 5">
    <name type="scientific">Rheinheimera salexigens</name>
    <dbReference type="NCBI Taxonomy" id="1628148"/>
    <lineage>
        <taxon>Bacteria</taxon>
        <taxon>Pseudomonadati</taxon>
        <taxon>Pseudomonadota</taxon>
        <taxon>Gammaproteobacteria</taxon>
        <taxon>Chromatiales</taxon>
        <taxon>Chromatiaceae</taxon>
        <taxon>Rheinheimera</taxon>
    </lineage>
</organism>
<keyword evidence="5" id="KW-1185">Reference proteome</keyword>
<gene>
    <name evidence="4" type="ORF">BI198_13005</name>
</gene>
<dbReference type="EMBL" id="MKEK01000001">
    <property type="protein sequence ID" value="OEY70390.1"/>
    <property type="molecule type" value="Genomic_DNA"/>
</dbReference>
<dbReference type="Gene3D" id="2.60.40.10">
    <property type="entry name" value="Immunoglobulins"/>
    <property type="match status" value="2"/>
</dbReference>
<dbReference type="SMART" id="SM00634">
    <property type="entry name" value="BID_1"/>
    <property type="match status" value="3"/>
</dbReference>
<dbReference type="PROSITE" id="PS51257">
    <property type="entry name" value="PROKAR_LIPOPROTEIN"/>
    <property type="match status" value="1"/>
</dbReference>
<feature type="domain" description="Big-1" evidence="3">
    <location>
        <begin position="153"/>
        <end position="241"/>
    </location>
</feature>
<dbReference type="OrthoDB" id="5620247at2"/>
<name>A0A1E7Q8D4_9GAMM</name>
<dbReference type="Proteomes" id="UP000242258">
    <property type="component" value="Unassembled WGS sequence"/>
</dbReference>
<dbReference type="InterPro" id="IPR008964">
    <property type="entry name" value="Invasin/intimin_cell_adhesion"/>
</dbReference>
<feature type="chain" id="PRO_5009200490" description="Big-1 domain-containing protein" evidence="2">
    <location>
        <begin position="18"/>
        <end position="738"/>
    </location>
</feature>
<dbReference type="InterPro" id="IPR013783">
    <property type="entry name" value="Ig-like_fold"/>
</dbReference>
<evidence type="ECO:0000313" key="5">
    <source>
        <dbReference type="Proteomes" id="UP000242258"/>
    </source>
</evidence>